<reference evidence="2" key="1">
    <citation type="journal article" date="2016" name="Insect Biochem. Mol. Biol.">
        <title>Multifaceted biological insights from a draft genome sequence of the tobacco hornworm moth, Manduca sexta.</title>
        <authorList>
            <person name="Kanost M.R."/>
            <person name="Arrese E.L."/>
            <person name="Cao X."/>
            <person name="Chen Y.R."/>
            <person name="Chellapilla S."/>
            <person name="Goldsmith M.R."/>
            <person name="Grosse-Wilde E."/>
            <person name="Heckel D.G."/>
            <person name="Herndon N."/>
            <person name="Jiang H."/>
            <person name="Papanicolaou A."/>
            <person name="Qu J."/>
            <person name="Soulages J.L."/>
            <person name="Vogel H."/>
            <person name="Walters J."/>
            <person name="Waterhouse R.M."/>
            <person name="Ahn S.J."/>
            <person name="Almeida F.C."/>
            <person name="An C."/>
            <person name="Aqrawi P."/>
            <person name="Bretschneider A."/>
            <person name="Bryant W.B."/>
            <person name="Bucks S."/>
            <person name="Chao H."/>
            <person name="Chevignon G."/>
            <person name="Christen J.M."/>
            <person name="Clarke D.F."/>
            <person name="Dittmer N.T."/>
            <person name="Ferguson L.C.F."/>
            <person name="Garavelou S."/>
            <person name="Gordon K.H.J."/>
            <person name="Gunaratna R.T."/>
            <person name="Han Y."/>
            <person name="Hauser F."/>
            <person name="He Y."/>
            <person name="Heidel-Fischer H."/>
            <person name="Hirsh A."/>
            <person name="Hu Y."/>
            <person name="Jiang H."/>
            <person name="Kalra D."/>
            <person name="Klinner C."/>
            <person name="Konig C."/>
            <person name="Kovar C."/>
            <person name="Kroll A.R."/>
            <person name="Kuwar S.S."/>
            <person name="Lee S.L."/>
            <person name="Lehman R."/>
            <person name="Li K."/>
            <person name="Li Z."/>
            <person name="Liang H."/>
            <person name="Lovelace S."/>
            <person name="Lu Z."/>
            <person name="Mansfield J.H."/>
            <person name="McCulloch K.J."/>
            <person name="Mathew T."/>
            <person name="Morton B."/>
            <person name="Muzny D.M."/>
            <person name="Neunemann D."/>
            <person name="Ongeri F."/>
            <person name="Pauchet Y."/>
            <person name="Pu L.L."/>
            <person name="Pyrousis I."/>
            <person name="Rao X.J."/>
            <person name="Redding A."/>
            <person name="Roesel C."/>
            <person name="Sanchez-Gracia A."/>
            <person name="Schaack S."/>
            <person name="Shukla A."/>
            <person name="Tetreau G."/>
            <person name="Wang Y."/>
            <person name="Xiong G.H."/>
            <person name="Traut W."/>
            <person name="Walsh T.K."/>
            <person name="Worley K.C."/>
            <person name="Wu D."/>
            <person name="Wu W."/>
            <person name="Wu Y.Q."/>
            <person name="Zhang X."/>
            <person name="Zou Z."/>
            <person name="Zucker H."/>
            <person name="Briscoe A.D."/>
            <person name="Burmester T."/>
            <person name="Clem R.J."/>
            <person name="Feyereisen R."/>
            <person name="Grimmelikhuijzen C.J.P."/>
            <person name="Hamodrakas S.J."/>
            <person name="Hansson B.S."/>
            <person name="Huguet E."/>
            <person name="Jermiin L.S."/>
            <person name="Lan Q."/>
            <person name="Lehman H.K."/>
            <person name="Lorenzen M."/>
            <person name="Merzendorfer H."/>
            <person name="Michalopoulos I."/>
            <person name="Morton D.B."/>
            <person name="Muthukrishnan S."/>
            <person name="Oakeshott J.G."/>
            <person name="Palmer W."/>
            <person name="Park Y."/>
            <person name="Passarelli A.L."/>
            <person name="Rozas J."/>
            <person name="Schwartz L.M."/>
            <person name="Smith W."/>
            <person name="Southgate A."/>
            <person name="Vilcinskas A."/>
            <person name="Vogt R."/>
            <person name="Wang P."/>
            <person name="Werren J."/>
            <person name="Yu X.Q."/>
            <person name="Zhou J.J."/>
            <person name="Brown S.J."/>
            <person name="Scherer S.E."/>
            <person name="Richards S."/>
            <person name="Blissard G.W."/>
        </authorList>
    </citation>
    <scope>NUCLEOTIDE SEQUENCE</scope>
</reference>
<feature type="region of interest" description="Disordered" evidence="1">
    <location>
        <begin position="57"/>
        <end position="77"/>
    </location>
</feature>
<evidence type="ECO:0000256" key="1">
    <source>
        <dbReference type="SAM" id="MobiDB-lite"/>
    </source>
</evidence>
<organism evidence="2 3">
    <name type="scientific">Manduca sexta</name>
    <name type="common">Tobacco hawkmoth</name>
    <name type="synonym">Tobacco hornworm</name>
    <dbReference type="NCBI Taxonomy" id="7130"/>
    <lineage>
        <taxon>Eukaryota</taxon>
        <taxon>Metazoa</taxon>
        <taxon>Ecdysozoa</taxon>
        <taxon>Arthropoda</taxon>
        <taxon>Hexapoda</taxon>
        <taxon>Insecta</taxon>
        <taxon>Pterygota</taxon>
        <taxon>Neoptera</taxon>
        <taxon>Endopterygota</taxon>
        <taxon>Lepidoptera</taxon>
        <taxon>Glossata</taxon>
        <taxon>Ditrysia</taxon>
        <taxon>Bombycoidea</taxon>
        <taxon>Sphingidae</taxon>
        <taxon>Sphinginae</taxon>
        <taxon>Sphingini</taxon>
        <taxon>Manduca</taxon>
    </lineage>
</organism>
<accession>A0A922CH57</accession>
<sequence>MIFIYYLTTHKRNLLEEPLDYSSKTLPDADQLQYINRHGSGAPSDKAQTRHPLRMGASQTTRCGGDEGQRSTFSWPVSPRRDPFGIWPSTDDLHDPRGYVWAKFIALGYYVIIDWNNNEFKMITMSLKSNAALF</sequence>
<protein>
    <submittedName>
        <fullName evidence="2">Uncharacterized protein</fullName>
    </submittedName>
</protein>
<proteinExistence type="predicted"/>
<gene>
    <name evidence="2" type="ORF">O3G_MSEX004556</name>
</gene>
<dbReference type="AlphaFoldDB" id="A0A922CH57"/>
<name>A0A922CH57_MANSE</name>
<keyword evidence="3" id="KW-1185">Reference proteome</keyword>
<evidence type="ECO:0000313" key="2">
    <source>
        <dbReference type="EMBL" id="KAG6446660.1"/>
    </source>
</evidence>
<reference evidence="2" key="2">
    <citation type="submission" date="2020-12" db="EMBL/GenBank/DDBJ databases">
        <authorList>
            <person name="Kanost M."/>
        </authorList>
    </citation>
    <scope>NUCLEOTIDE SEQUENCE</scope>
</reference>
<dbReference type="Proteomes" id="UP000791440">
    <property type="component" value="Unassembled WGS sequence"/>
</dbReference>
<comment type="caution">
    <text evidence="2">The sequence shown here is derived from an EMBL/GenBank/DDBJ whole genome shotgun (WGS) entry which is preliminary data.</text>
</comment>
<dbReference type="EMBL" id="JH668335">
    <property type="protein sequence ID" value="KAG6446660.1"/>
    <property type="molecule type" value="Genomic_DNA"/>
</dbReference>
<evidence type="ECO:0000313" key="3">
    <source>
        <dbReference type="Proteomes" id="UP000791440"/>
    </source>
</evidence>